<comment type="caution">
    <text evidence="4">The sequence shown here is derived from an EMBL/GenBank/DDBJ whole genome shotgun (WGS) entry which is preliminary data.</text>
</comment>
<dbReference type="InterPro" id="IPR021041">
    <property type="entry name" value="Maj_surf_glycoprot_2_C"/>
</dbReference>
<evidence type="ECO:0000313" key="5">
    <source>
        <dbReference type="Proteomes" id="UP000053447"/>
    </source>
</evidence>
<reference evidence="5" key="1">
    <citation type="journal article" date="2016" name="Nat. Commun.">
        <title>Genome analysis of three Pneumocystis species reveals adaptation mechanisms to life exclusively in mammalian hosts.</title>
        <authorList>
            <person name="Ma L."/>
            <person name="Chen Z."/>
            <person name="Huang D.W."/>
            <person name="Kutty G."/>
            <person name="Ishihara M."/>
            <person name="Wang H."/>
            <person name="Abouelleil A."/>
            <person name="Bishop L."/>
            <person name="Davey E."/>
            <person name="Deng R."/>
            <person name="Deng X."/>
            <person name="Fan L."/>
            <person name="Fantoni G."/>
            <person name="Fitzgerald M."/>
            <person name="Gogineni E."/>
            <person name="Goldberg J.M."/>
            <person name="Handley G."/>
            <person name="Hu X."/>
            <person name="Huber C."/>
            <person name="Jiao X."/>
            <person name="Jones K."/>
            <person name="Levin J.Z."/>
            <person name="Liu Y."/>
            <person name="Macdonald P."/>
            <person name="Melnikov A."/>
            <person name="Raley C."/>
            <person name="Sassi M."/>
            <person name="Sherman B.T."/>
            <person name="Song X."/>
            <person name="Sykes S."/>
            <person name="Tran B."/>
            <person name="Walsh L."/>
            <person name="Xia Y."/>
            <person name="Yang J."/>
            <person name="Young S."/>
            <person name="Zeng Q."/>
            <person name="Zheng X."/>
            <person name="Stephens R."/>
            <person name="Nusbaum C."/>
            <person name="Birren B.W."/>
            <person name="Azadi P."/>
            <person name="Lempicki R.A."/>
            <person name="Cuomo C.A."/>
            <person name="Kovacs J.A."/>
        </authorList>
    </citation>
    <scope>NUCLEOTIDE SEQUENCE [LARGE SCALE GENOMIC DNA]</scope>
    <source>
        <strain evidence="5">RU7</strain>
    </source>
</reference>
<evidence type="ECO:0000259" key="3">
    <source>
        <dbReference type="Pfam" id="PF12373"/>
    </source>
</evidence>
<feature type="compositionally biased region" description="Basic and acidic residues" evidence="2">
    <location>
        <begin position="805"/>
        <end position="817"/>
    </location>
</feature>
<dbReference type="OrthoDB" id="5489296at2759"/>
<dbReference type="RefSeq" id="XP_018229671.1">
    <property type="nucleotide sequence ID" value="XM_018373926.1"/>
</dbReference>
<feature type="non-terminal residue" evidence="4">
    <location>
        <position position="1"/>
    </location>
</feature>
<feature type="coiled-coil region" evidence="1">
    <location>
        <begin position="166"/>
        <end position="218"/>
    </location>
</feature>
<dbReference type="Pfam" id="PF02349">
    <property type="entry name" value="MSG"/>
    <property type="match status" value="5"/>
</dbReference>
<evidence type="ECO:0000313" key="4">
    <source>
        <dbReference type="EMBL" id="KTW30380.1"/>
    </source>
</evidence>
<dbReference type="GeneID" id="28940181"/>
<evidence type="ECO:0000256" key="2">
    <source>
        <dbReference type="SAM" id="MobiDB-lite"/>
    </source>
</evidence>
<dbReference type="EMBL" id="LFWA01000007">
    <property type="protein sequence ID" value="KTW30380.1"/>
    <property type="molecule type" value="Genomic_DNA"/>
</dbReference>
<dbReference type="VEuPathDB" id="FungiDB:T551_01663"/>
<gene>
    <name evidence="4" type="ORF">T551_01663</name>
</gene>
<feature type="coiled-coil region" evidence="1">
    <location>
        <begin position="41"/>
        <end position="91"/>
    </location>
</feature>
<sequence>RAVARAVKRRAASPQGTQDEEEVRLFALIVGKDYNSQQACKERLKKHCDELNDANLNAEEIHGKLKDLCDNKKSQEKCQNLKSKLQNECDTFKTPLSDAVKKGISKLEDSDCANEKKCVFLEGACLTLAEDCNKLRNLCYQKERNKVAEKALSRVLNGNFQTNVCKEKLKKACIELREESDELLKLCLYQDETCKKIEKEEKNNCQSLKTEIDGLKSKLKEKCPSLLERCHFYGENCKKSTKPDCEKLIKNCKAKNVTYIAPNLDFDPIKPETTLTEKIDLKNLYEKAAMKGIHIGKPPARDETALLALLIQDSTHSGNSKDKCEDVFKKNCKSFKDYKTLKGLCDGDKANENGTKICKELEKELSESAQIVSKKIKKHLLTSTPNNIIGWYELKTFLTERDCTRLLSDCFYFKGQGPLDKECDNLKAACYKKGLEAVANEALQNKLRGKLQGLNETWLKNLRKDLVKVCEKKKRESDQLFVLCMDPIKTALKVSTDLRMRALALQEHLNEKRDFPTEKDCKELEEKCEVLGKDSKEIKWSCYTLKQHCNRLESIEQLEEELLKENKGYLKDENSCKEEAKKRCEKWFRRENSKFFPACSDLELVCKKIIRNVESKCNILKGYMETMKIVDKIENKEEEVCGLWAPYCQKFVPNCDDLKENGGKDGQCKQLNEKCESFLKKEALENKVAEELKGSLSNVGECNNTLNIYCTQLKKAENGLETLCKSKENTKSDIKVREELCEKLIKRIKEKCSKLKDELEEVKEVLEKKEEKYKKIKEEAEKAMEDANLILSRAKGPDNNNNKSVNKDSSDTPKEGKGTTGFKLVRRNAKVHVTEKELAAFDLVARAFDLYLELKEICNHSLKNCGFKKECDCEDPCKKIQGICSTLEPLKVRPHEIVTKNITTTTTTTTTTTIKDAKATECQSLQTTDTWVTKTSTHTSTSTTTSTVTSRITLTSTRRCKPTKCTTGEEDDAGEVKPSEGLRMSGWSVMRGVLLAMMISFMI</sequence>
<feature type="region of interest" description="Disordered" evidence="2">
    <location>
        <begin position="792"/>
        <end position="821"/>
    </location>
</feature>
<keyword evidence="1" id="KW-0175">Coiled coil</keyword>
<dbReference type="Proteomes" id="UP000053447">
    <property type="component" value="Unassembled WGS sequence"/>
</dbReference>
<name>A0A0W4ZPU3_PNEJ7</name>
<proteinExistence type="predicted"/>
<dbReference type="STRING" id="1408657.A0A0W4ZPU3"/>
<dbReference type="AlphaFoldDB" id="A0A0W4ZPU3"/>
<organism evidence="4 5">
    <name type="scientific">Pneumocystis jirovecii (strain RU7)</name>
    <name type="common">Human pneumocystis pneumonia agent</name>
    <dbReference type="NCBI Taxonomy" id="1408657"/>
    <lineage>
        <taxon>Eukaryota</taxon>
        <taxon>Fungi</taxon>
        <taxon>Dikarya</taxon>
        <taxon>Ascomycota</taxon>
        <taxon>Taphrinomycotina</taxon>
        <taxon>Pneumocystomycetes</taxon>
        <taxon>Pneumocystaceae</taxon>
        <taxon>Pneumocystis</taxon>
    </lineage>
</organism>
<dbReference type="Pfam" id="PF12373">
    <property type="entry name" value="Msg2_C"/>
    <property type="match status" value="1"/>
</dbReference>
<dbReference type="InterPro" id="IPR003330">
    <property type="entry name" value="MSG"/>
</dbReference>
<protein>
    <recommendedName>
        <fullName evidence="3">Major surface glycoprotein 2 C-terminal domain-containing protein</fullName>
    </recommendedName>
</protein>
<evidence type="ECO:0000256" key="1">
    <source>
        <dbReference type="SAM" id="Coils"/>
    </source>
</evidence>
<feature type="domain" description="Major surface glycoprotein 2 C-terminal" evidence="3">
    <location>
        <begin position="822"/>
        <end position="849"/>
    </location>
</feature>
<accession>A0A0W4ZPU3</accession>
<keyword evidence="5" id="KW-1185">Reference proteome</keyword>
<feature type="coiled-coil region" evidence="1">
    <location>
        <begin position="545"/>
        <end position="572"/>
    </location>
</feature>
<feature type="coiled-coil region" evidence="1">
    <location>
        <begin position="738"/>
        <end position="790"/>
    </location>
</feature>